<evidence type="ECO:0008006" key="3">
    <source>
        <dbReference type="Google" id="ProtNLM"/>
    </source>
</evidence>
<evidence type="ECO:0000313" key="2">
    <source>
        <dbReference type="Proteomes" id="UP001595979"/>
    </source>
</evidence>
<dbReference type="Proteomes" id="UP001595979">
    <property type="component" value="Unassembled WGS sequence"/>
</dbReference>
<dbReference type="RefSeq" id="WP_380050426.1">
    <property type="nucleotide sequence ID" value="NZ_JBHSOH010000020.1"/>
</dbReference>
<dbReference type="EMBL" id="JBHSOH010000020">
    <property type="protein sequence ID" value="MFC5849348.1"/>
    <property type="molecule type" value="Genomic_DNA"/>
</dbReference>
<reference evidence="2" key="1">
    <citation type="journal article" date="2019" name="Int. J. Syst. Evol. Microbiol.">
        <title>The Global Catalogue of Microorganisms (GCM) 10K type strain sequencing project: providing services to taxonomists for standard genome sequencing and annotation.</title>
        <authorList>
            <consortium name="The Broad Institute Genomics Platform"/>
            <consortium name="The Broad Institute Genome Sequencing Center for Infectious Disease"/>
            <person name="Wu L."/>
            <person name="Ma J."/>
        </authorList>
    </citation>
    <scope>NUCLEOTIDE SEQUENCE [LARGE SCALE GENOMIC DNA]</scope>
    <source>
        <strain evidence="2">CGMCC 1.15053</strain>
    </source>
</reference>
<dbReference type="InterPro" id="IPR036390">
    <property type="entry name" value="WH_DNA-bd_sf"/>
</dbReference>
<name>A0ABW1DMZ7_9DEIO</name>
<protein>
    <recommendedName>
        <fullName evidence="3">Transcriptional regulator</fullName>
    </recommendedName>
</protein>
<proteinExistence type="predicted"/>
<keyword evidence="2" id="KW-1185">Reference proteome</keyword>
<comment type="caution">
    <text evidence="1">The sequence shown here is derived from an EMBL/GenBank/DDBJ whole genome shotgun (WGS) entry which is preliminary data.</text>
</comment>
<dbReference type="SUPFAM" id="SSF46785">
    <property type="entry name" value="Winged helix' DNA-binding domain"/>
    <property type="match status" value="1"/>
</dbReference>
<sequence>MPRPKKREDSQENVRQRWIASLFVRHADAPLTVQALSDHTGFEPQAVEATLNELRELGYLTGKDGGPYEATEQAREQFGQGGLSLVFTVPAQAQAYGQAEFRRTGVPQHLYYPGTTRRYVAAPDAAQAARLLGVNESDVILSLAMTGEGQYDLLQTPFADRRVARLRATEEFAHNGRELDLALFKDGSYRLLRPQRGHPEIMTQGRVILSQVGSSGVSITLVSEPAARRHLGLPPLEGDDE</sequence>
<organism evidence="1 2">
    <name type="scientific">Deinococcus petrolearius</name>
    <dbReference type="NCBI Taxonomy" id="1751295"/>
    <lineage>
        <taxon>Bacteria</taxon>
        <taxon>Thermotogati</taxon>
        <taxon>Deinococcota</taxon>
        <taxon>Deinococci</taxon>
        <taxon>Deinococcales</taxon>
        <taxon>Deinococcaceae</taxon>
        <taxon>Deinococcus</taxon>
    </lineage>
</organism>
<evidence type="ECO:0000313" key="1">
    <source>
        <dbReference type="EMBL" id="MFC5849348.1"/>
    </source>
</evidence>
<gene>
    <name evidence="1" type="ORF">ACFPQ6_13630</name>
</gene>
<accession>A0ABW1DMZ7</accession>